<keyword evidence="4 5" id="KW-0472">Membrane</keyword>
<dbReference type="Pfam" id="PF04932">
    <property type="entry name" value="Wzy_C"/>
    <property type="match status" value="1"/>
</dbReference>
<comment type="caution">
    <text evidence="7">The sequence shown here is derived from an EMBL/GenBank/DDBJ whole genome shotgun (WGS) entry which is preliminary data.</text>
</comment>
<reference evidence="7 8" key="1">
    <citation type="submission" date="2023-07" db="EMBL/GenBank/DDBJ databases">
        <title>Genomic Encyclopedia of Type Strains, Phase IV (KMG-IV): sequencing the most valuable type-strain genomes for metagenomic binning, comparative biology and taxonomic classification.</title>
        <authorList>
            <person name="Goeker M."/>
        </authorList>
    </citation>
    <scope>NUCLEOTIDE SEQUENCE [LARGE SCALE GENOMIC DNA]</scope>
    <source>
        <strain evidence="7 8">DSM 27594</strain>
    </source>
</reference>
<evidence type="ECO:0000256" key="4">
    <source>
        <dbReference type="ARBA" id="ARBA00023136"/>
    </source>
</evidence>
<accession>A0ABT9XYS9</accession>
<dbReference type="InterPro" id="IPR007016">
    <property type="entry name" value="O-antigen_ligase-rel_domated"/>
</dbReference>
<feature type="transmembrane region" description="Helical" evidence="5">
    <location>
        <begin position="22"/>
        <end position="48"/>
    </location>
</feature>
<keyword evidence="3 5" id="KW-1133">Transmembrane helix</keyword>
<protein>
    <submittedName>
        <fullName evidence="7">Inorganic carbon (HCO3(-)) transporter</fullName>
    </submittedName>
</protein>
<evidence type="ECO:0000259" key="6">
    <source>
        <dbReference type="Pfam" id="PF04932"/>
    </source>
</evidence>
<feature type="transmembrane region" description="Helical" evidence="5">
    <location>
        <begin position="242"/>
        <end position="266"/>
    </location>
</feature>
<feature type="transmembrane region" description="Helical" evidence="5">
    <location>
        <begin position="287"/>
        <end position="312"/>
    </location>
</feature>
<dbReference type="EMBL" id="JAUSTW010000007">
    <property type="protein sequence ID" value="MDQ0200732.1"/>
    <property type="molecule type" value="Genomic_DNA"/>
</dbReference>
<dbReference type="PANTHER" id="PTHR37422">
    <property type="entry name" value="TEICHURONIC ACID BIOSYNTHESIS PROTEIN TUAE"/>
    <property type="match status" value="1"/>
</dbReference>
<comment type="subcellular location">
    <subcellularLocation>
        <location evidence="1">Membrane</location>
        <topology evidence="1">Multi-pass membrane protein</topology>
    </subcellularLocation>
</comment>
<sequence length="332" mass="37742">MLSYFILFSLATRLGSRHLEKLCHVIIISSLVASVYSILQFYHLAFLPQDAALKFGRRSFSFFDNPDYFGSYLTLVIPLTLTAFLLLHEVKRSVLYFIILCTQFIALLESETRSAWLGLAIGFLMIVMWVVWKGKKQLKKMALMIVAFCLIFTLSNLISHQTNVSRAVSITNDVQKIIKNEDAGSAGASRWYIWQVSLPLIENHFWFGTGPNTFEQVFHPKDSSQAKKYLGDGKIYDENNDYMQIALTMGVPALLVYLLFLSIIVFSGFRRAALELDAHQQLFSYGLLAAIFGYLVQAFFNISVISVAPYFWLLLGFVVNKNRGRTSESDKV</sequence>
<proteinExistence type="predicted"/>
<feature type="transmembrane region" description="Helical" evidence="5">
    <location>
        <begin position="94"/>
        <end position="109"/>
    </location>
</feature>
<feature type="transmembrane region" description="Helical" evidence="5">
    <location>
        <begin position="68"/>
        <end position="87"/>
    </location>
</feature>
<evidence type="ECO:0000313" key="7">
    <source>
        <dbReference type="EMBL" id="MDQ0200732.1"/>
    </source>
</evidence>
<name>A0ABT9XYS9_9BACI</name>
<feature type="domain" description="O-antigen ligase-related" evidence="6">
    <location>
        <begin position="102"/>
        <end position="258"/>
    </location>
</feature>
<dbReference type="Proteomes" id="UP001224122">
    <property type="component" value="Unassembled WGS sequence"/>
</dbReference>
<keyword evidence="8" id="KW-1185">Reference proteome</keyword>
<dbReference type="RefSeq" id="WP_307411052.1">
    <property type="nucleotide sequence ID" value="NZ_JAUSTW010000007.1"/>
</dbReference>
<feature type="transmembrane region" description="Helical" evidence="5">
    <location>
        <begin position="141"/>
        <end position="159"/>
    </location>
</feature>
<keyword evidence="2 5" id="KW-0812">Transmembrane</keyword>
<evidence type="ECO:0000256" key="1">
    <source>
        <dbReference type="ARBA" id="ARBA00004141"/>
    </source>
</evidence>
<evidence type="ECO:0000256" key="5">
    <source>
        <dbReference type="SAM" id="Phobius"/>
    </source>
</evidence>
<evidence type="ECO:0000256" key="2">
    <source>
        <dbReference type="ARBA" id="ARBA00022692"/>
    </source>
</evidence>
<evidence type="ECO:0000313" key="8">
    <source>
        <dbReference type="Proteomes" id="UP001224122"/>
    </source>
</evidence>
<dbReference type="InterPro" id="IPR051533">
    <property type="entry name" value="WaaL-like"/>
</dbReference>
<gene>
    <name evidence="7" type="ORF">J2S10_003934</name>
</gene>
<evidence type="ECO:0000256" key="3">
    <source>
        <dbReference type="ARBA" id="ARBA00022989"/>
    </source>
</evidence>
<feature type="transmembrane region" description="Helical" evidence="5">
    <location>
        <begin position="115"/>
        <end position="132"/>
    </location>
</feature>
<dbReference type="PANTHER" id="PTHR37422:SF13">
    <property type="entry name" value="LIPOPOLYSACCHARIDE BIOSYNTHESIS PROTEIN PA4999-RELATED"/>
    <property type="match status" value="1"/>
</dbReference>
<organism evidence="7 8">
    <name type="scientific">Neobacillus ginsengisoli</name>
    <dbReference type="NCBI Taxonomy" id="904295"/>
    <lineage>
        <taxon>Bacteria</taxon>
        <taxon>Bacillati</taxon>
        <taxon>Bacillota</taxon>
        <taxon>Bacilli</taxon>
        <taxon>Bacillales</taxon>
        <taxon>Bacillaceae</taxon>
        <taxon>Neobacillus</taxon>
    </lineage>
</organism>